<sequence length="201" mass="22229">MTLQGGFSSLDSVRAAGRTAAWGVDSQADCVLCLQNPDMEVDENGTLDLSMNKQRPREGCCPILTPLEPMSPQRQAAMDSRCFQLGEGDCWDLPVDYTKMKPRRVDEDESKEITVCPFRCPALSMQHAKLASAEGNSPEDLDPFQEALEERRYPGEVTIPSPKPKYPQCKESKKDLITLSGCPLADKSIRSMLATSSQELK</sequence>
<keyword evidence="2" id="KW-0539">Nucleus</keyword>
<gene>
    <name evidence="4" type="ORF">Cadr_000017693</name>
</gene>
<protein>
    <submittedName>
        <fullName evidence="4">Myelin transcription factor 1-like protein</fullName>
    </submittedName>
</protein>
<dbReference type="GO" id="GO:0000978">
    <property type="term" value="F:RNA polymerase II cis-regulatory region sequence-specific DNA binding"/>
    <property type="evidence" value="ECO:0007669"/>
    <property type="project" value="TreeGrafter"/>
</dbReference>
<dbReference type="Proteomes" id="UP000299084">
    <property type="component" value="Unassembled WGS sequence"/>
</dbReference>
<dbReference type="GO" id="GO:0005634">
    <property type="term" value="C:nucleus"/>
    <property type="evidence" value="ECO:0007669"/>
    <property type="project" value="UniProtKB-SubCell"/>
</dbReference>
<dbReference type="GO" id="GO:0000981">
    <property type="term" value="F:DNA-binding transcription factor activity, RNA polymerase II-specific"/>
    <property type="evidence" value="ECO:0007669"/>
    <property type="project" value="TreeGrafter"/>
</dbReference>
<proteinExistence type="predicted"/>
<dbReference type="PANTHER" id="PTHR10816:SF11">
    <property type="entry name" value="MYELIN TRANSCRIPTION FACTOR 1-LIKE PROTEIN"/>
    <property type="match status" value="1"/>
</dbReference>
<dbReference type="AlphaFoldDB" id="A0A5N4D721"/>
<evidence type="ECO:0000313" key="4">
    <source>
        <dbReference type="EMBL" id="KAB1266865.1"/>
    </source>
</evidence>
<dbReference type="PANTHER" id="PTHR10816">
    <property type="entry name" value="MYELIN TRANSCRIPTION FACTOR 1-RELATED"/>
    <property type="match status" value="1"/>
</dbReference>
<evidence type="ECO:0000256" key="2">
    <source>
        <dbReference type="ARBA" id="ARBA00023242"/>
    </source>
</evidence>
<comment type="caution">
    <text evidence="4">The sequence shown here is derived from an EMBL/GenBank/DDBJ whole genome shotgun (WGS) entry which is preliminary data.</text>
</comment>
<reference evidence="4 5" key="1">
    <citation type="journal article" date="2019" name="Mol. Ecol. Resour.">
        <title>Improving Illumina assemblies with Hi-C and long reads: an example with the North African dromedary.</title>
        <authorList>
            <person name="Elbers J.P."/>
            <person name="Rogers M.F."/>
            <person name="Perelman P.L."/>
            <person name="Proskuryakova A.A."/>
            <person name="Serdyukova N.A."/>
            <person name="Johnson W.E."/>
            <person name="Horin P."/>
            <person name="Corander J."/>
            <person name="Murphy D."/>
            <person name="Burger P.A."/>
        </authorList>
    </citation>
    <scope>NUCLEOTIDE SEQUENCE [LARGE SCALE GENOMIC DNA]</scope>
    <source>
        <strain evidence="4">Drom800</strain>
        <tissue evidence="4">Blood</tissue>
    </source>
</reference>
<dbReference type="Pfam" id="PF08474">
    <property type="entry name" value="MYT1"/>
    <property type="match status" value="1"/>
</dbReference>
<dbReference type="InterPro" id="IPR013681">
    <property type="entry name" value="Myelin_TF"/>
</dbReference>
<accession>A0A5N4D721</accession>
<keyword evidence="5" id="KW-1185">Reference proteome</keyword>
<evidence type="ECO:0000259" key="3">
    <source>
        <dbReference type="Pfam" id="PF08474"/>
    </source>
</evidence>
<dbReference type="EMBL" id="JWIN03000015">
    <property type="protein sequence ID" value="KAB1266865.1"/>
    <property type="molecule type" value="Genomic_DNA"/>
</dbReference>
<organism evidence="4 5">
    <name type="scientific">Camelus dromedarius</name>
    <name type="common">Dromedary</name>
    <name type="synonym">Arabian camel</name>
    <dbReference type="NCBI Taxonomy" id="9838"/>
    <lineage>
        <taxon>Eukaryota</taxon>
        <taxon>Metazoa</taxon>
        <taxon>Chordata</taxon>
        <taxon>Craniata</taxon>
        <taxon>Vertebrata</taxon>
        <taxon>Euteleostomi</taxon>
        <taxon>Mammalia</taxon>
        <taxon>Eutheria</taxon>
        <taxon>Laurasiatheria</taxon>
        <taxon>Artiodactyla</taxon>
        <taxon>Tylopoda</taxon>
        <taxon>Camelidae</taxon>
        <taxon>Camelus</taxon>
    </lineage>
</organism>
<feature type="domain" description="Myelin transcription factor 1" evidence="3">
    <location>
        <begin position="32"/>
        <end position="169"/>
    </location>
</feature>
<name>A0A5N4D721_CAMDR</name>
<evidence type="ECO:0000313" key="5">
    <source>
        <dbReference type="Proteomes" id="UP000299084"/>
    </source>
</evidence>
<evidence type="ECO:0000256" key="1">
    <source>
        <dbReference type="ARBA" id="ARBA00004123"/>
    </source>
</evidence>
<comment type="subcellular location">
    <subcellularLocation>
        <location evidence="1">Nucleus</location>
    </subcellularLocation>
</comment>